<reference evidence="2 3" key="1">
    <citation type="journal article" date="2012" name="BMC Genomics">
        <title>Comparative genomics of the white-rot fungi, Phanerochaete carnosa and P. chrysosporium, to elucidate the genetic basis of the distinct wood types they colonize.</title>
        <authorList>
            <person name="Suzuki H."/>
            <person name="MacDonald J."/>
            <person name="Syed K."/>
            <person name="Salamov A."/>
            <person name="Hori C."/>
            <person name="Aerts A."/>
            <person name="Henrissat B."/>
            <person name="Wiebenga A."/>
            <person name="vanKuyk P.A."/>
            <person name="Barry K."/>
            <person name="Lindquist E."/>
            <person name="LaButti K."/>
            <person name="Lapidus A."/>
            <person name="Lucas S."/>
            <person name="Coutinho P."/>
            <person name="Gong Y."/>
            <person name="Samejima M."/>
            <person name="Mahadevan R."/>
            <person name="Abou-Zaid M."/>
            <person name="de Vries R.P."/>
            <person name="Igarashi K."/>
            <person name="Yadav J.S."/>
            <person name="Grigoriev I.V."/>
            <person name="Master E.R."/>
        </authorList>
    </citation>
    <scope>NUCLEOTIDE SEQUENCE [LARGE SCALE GENOMIC DNA]</scope>
    <source>
        <strain evidence="2 3">HHB-10118-sp</strain>
    </source>
</reference>
<accession>K5WCZ9</accession>
<organism evidence="2 3">
    <name type="scientific">Phanerochaete carnosa (strain HHB-10118-sp)</name>
    <name type="common">White-rot fungus</name>
    <name type="synonym">Peniophora carnosa</name>
    <dbReference type="NCBI Taxonomy" id="650164"/>
    <lineage>
        <taxon>Eukaryota</taxon>
        <taxon>Fungi</taxon>
        <taxon>Dikarya</taxon>
        <taxon>Basidiomycota</taxon>
        <taxon>Agaricomycotina</taxon>
        <taxon>Agaricomycetes</taxon>
        <taxon>Polyporales</taxon>
        <taxon>Phanerochaetaceae</taxon>
        <taxon>Phanerochaete</taxon>
    </lineage>
</organism>
<dbReference type="InParanoid" id="K5WCZ9"/>
<feature type="chain" id="PRO_5003885533" evidence="1">
    <location>
        <begin position="22"/>
        <end position="53"/>
    </location>
</feature>
<keyword evidence="1" id="KW-0732">Signal</keyword>
<protein>
    <submittedName>
        <fullName evidence="2">Uncharacterized protein</fullName>
    </submittedName>
</protein>
<dbReference type="GeneID" id="18912692"/>
<evidence type="ECO:0000313" key="3">
    <source>
        <dbReference type="Proteomes" id="UP000008370"/>
    </source>
</evidence>
<sequence length="53" mass="5554">MQFKSILATFALLAMGIVVSAVPLLGADPLVARAALENRQVSCCQKIGDEPPV</sequence>
<evidence type="ECO:0000256" key="1">
    <source>
        <dbReference type="SAM" id="SignalP"/>
    </source>
</evidence>
<dbReference type="EMBL" id="JH930471">
    <property type="protein sequence ID" value="EKM56874.1"/>
    <property type="molecule type" value="Genomic_DNA"/>
</dbReference>
<gene>
    <name evidence="2" type="ORF">PHACADRAFT_208047</name>
</gene>
<proteinExistence type="predicted"/>
<dbReference type="Proteomes" id="UP000008370">
    <property type="component" value="Unassembled WGS sequence"/>
</dbReference>
<dbReference type="HOGENOM" id="CLU_3069438_0_0_1"/>
<dbReference type="KEGG" id="pco:PHACADRAFT_208047"/>
<dbReference type="AlphaFoldDB" id="K5WCZ9"/>
<evidence type="ECO:0000313" key="2">
    <source>
        <dbReference type="EMBL" id="EKM56874.1"/>
    </source>
</evidence>
<name>K5WCZ9_PHACS</name>
<dbReference type="RefSeq" id="XP_007394705.1">
    <property type="nucleotide sequence ID" value="XM_007394643.1"/>
</dbReference>
<feature type="signal peptide" evidence="1">
    <location>
        <begin position="1"/>
        <end position="21"/>
    </location>
</feature>
<keyword evidence="3" id="KW-1185">Reference proteome</keyword>